<dbReference type="AlphaFoldDB" id="A0A6M1ST33"/>
<dbReference type="InterPro" id="IPR051135">
    <property type="entry name" value="Gal/GlcNAc/GalNAc_ST"/>
</dbReference>
<dbReference type="PANTHER" id="PTHR10704:SF44">
    <property type="entry name" value="LD35051P-RELATED"/>
    <property type="match status" value="1"/>
</dbReference>
<dbReference type="InterPro" id="IPR027417">
    <property type="entry name" value="P-loop_NTPase"/>
</dbReference>
<feature type="domain" description="Sulfotransferase" evidence="1">
    <location>
        <begin position="9"/>
        <end position="301"/>
    </location>
</feature>
<dbReference type="GO" id="GO:0001517">
    <property type="term" value="F:N-acetylglucosamine 6-O-sulfotransferase activity"/>
    <property type="evidence" value="ECO:0007669"/>
    <property type="project" value="TreeGrafter"/>
</dbReference>
<protein>
    <submittedName>
        <fullName evidence="2">Sulfotransferase</fullName>
    </submittedName>
</protein>
<dbReference type="RefSeq" id="WP_165143923.1">
    <property type="nucleotide sequence ID" value="NZ_JAALLT010000013.1"/>
</dbReference>
<dbReference type="Proteomes" id="UP000473278">
    <property type="component" value="Unassembled WGS sequence"/>
</dbReference>
<reference evidence="2 3" key="1">
    <citation type="submission" date="2020-02" db="EMBL/GenBank/DDBJ databases">
        <title>Balneolaceae bacterium YR4-1, complete genome.</title>
        <authorList>
            <person name="Li Y."/>
            <person name="Wu S."/>
        </authorList>
    </citation>
    <scope>NUCLEOTIDE SEQUENCE [LARGE SCALE GENOMIC DNA]</scope>
    <source>
        <strain evidence="2 3">YR4-1</strain>
    </source>
</reference>
<name>A0A6M1ST33_9BACT</name>
<dbReference type="GO" id="GO:0006790">
    <property type="term" value="P:sulfur compound metabolic process"/>
    <property type="evidence" value="ECO:0007669"/>
    <property type="project" value="TreeGrafter"/>
</dbReference>
<dbReference type="EMBL" id="JAALLT010000013">
    <property type="protein sequence ID" value="NGP78189.1"/>
    <property type="molecule type" value="Genomic_DNA"/>
</dbReference>
<dbReference type="PANTHER" id="PTHR10704">
    <property type="entry name" value="CARBOHYDRATE SULFOTRANSFERASE"/>
    <property type="match status" value="1"/>
</dbReference>
<dbReference type="GO" id="GO:0006044">
    <property type="term" value="P:N-acetylglucosamine metabolic process"/>
    <property type="evidence" value="ECO:0007669"/>
    <property type="project" value="TreeGrafter"/>
</dbReference>
<comment type="caution">
    <text evidence="2">The sequence shown here is derived from an EMBL/GenBank/DDBJ whole genome shotgun (WGS) entry which is preliminary data.</text>
</comment>
<dbReference type="SUPFAM" id="SSF52540">
    <property type="entry name" value="P-loop containing nucleoside triphosphate hydrolases"/>
    <property type="match status" value="1"/>
</dbReference>
<dbReference type="Gene3D" id="3.40.50.300">
    <property type="entry name" value="P-loop containing nucleotide triphosphate hydrolases"/>
    <property type="match status" value="1"/>
</dbReference>
<proteinExistence type="predicted"/>
<evidence type="ECO:0000313" key="3">
    <source>
        <dbReference type="Proteomes" id="UP000473278"/>
    </source>
</evidence>
<organism evidence="2 3">
    <name type="scientific">Halalkalibaculum roseum</name>
    <dbReference type="NCBI Taxonomy" id="2709311"/>
    <lineage>
        <taxon>Bacteria</taxon>
        <taxon>Pseudomonadati</taxon>
        <taxon>Balneolota</taxon>
        <taxon>Balneolia</taxon>
        <taxon>Balneolales</taxon>
        <taxon>Balneolaceae</taxon>
        <taxon>Halalkalibaculum</taxon>
    </lineage>
</organism>
<accession>A0A6M1ST33</accession>
<keyword evidence="2" id="KW-0808">Transferase</keyword>
<keyword evidence="3" id="KW-1185">Reference proteome</keyword>
<dbReference type="InterPro" id="IPR000863">
    <property type="entry name" value="Sulfotransferase_dom"/>
</dbReference>
<gene>
    <name evidence="2" type="ORF">G3570_16235</name>
</gene>
<sequence>MNDQGNSLFLITGMLRSGTTLVEKLLDAHISVRAIYQPFPKLYRHLKQQFFSQLGYKDIYYVLNDLFNNTCYNRQQFIDFLDSYEISSKDFERVLQSMEDFGGQYTSVKESKYLIKKMDSKNLINFYSSFLTEICKEDSIKAVGTKEIIIEEFVEYYLNNSIKVILILRDPRDVFTSINVGKGTNYAGEHRPALFHLRNWRKSVAVANTFKNHKDFLMIRYEDLLLRTNKVLKEITDSLKVNEFPKGFFKEGIPGDERKNWKGNSSTKTHRGINSKNLENFKKYLTDNTINYIEYICKPEMLSLNYKLFSNASNPENFTEPFQVSEMDKLNPKMSTNPEELLKESYRLELLKGKSASEEELRQNFYSLENFKVLSVQDL</sequence>
<evidence type="ECO:0000313" key="2">
    <source>
        <dbReference type="EMBL" id="NGP78189.1"/>
    </source>
</evidence>
<dbReference type="Pfam" id="PF00685">
    <property type="entry name" value="Sulfotransfer_1"/>
    <property type="match status" value="1"/>
</dbReference>
<evidence type="ECO:0000259" key="1">
    <source>
        <dbReference type="Pfam" id="PF00685"/>
    </source>
</evidence>